<dbReference type="PANTHER" id="PTHR33148:SF55">
    <property type="entry name" value="OS01G0219300 PROTEIN"/>
    <property type="match status" value="1"/>
</dbReference>
<dbReference type="InParanoid" id="A0A7J7D501"/>
<dbReference type="Proteomes" id="UP000593562">
    <property type="component" value="Unassembled WGS sequence"/>
</dbReference>
<proteinExistence type="predicted"/>
<evidence type="ECO:0000313" key="3">
    <source>
        <dbReference type="Proteomes" id="UP000593562"/>
    </source>
</evidence>
<comment type="caution">
    <text evidence="2">The sequence shown here is derived from an EMBL/GenBank/DDBJ whole genome shotgun (WGS) entry which is preliminary data.</text>
</comment>
<evidence type="ECO:0000313" key="2">
    <source>
        <dbReference type="EMBL" id="KAF5741437.1"/>
    </source>
</evidence>
<protein>
    <submittedName>
        <fullName evidence="2">Uncharacterized protein</fullName>
    </submittedName>
</protein>
<dbReference type="PANTHER" id="PTHR33148">
    <property type="entry name" value="PLASTID MOVEMENT IMPAIRED PROTEIN-RELATED"/>
    <property type="match status" value="1"/>
</dbReference>
<dbReference type="EMBL" id="JAAARO010000010">
    <property type="protein sequence ID" value="KAF5741437.1"/>
    <property type="molecule type" value="Genomic_DNA"/>
</dbReference>
<organism evidence="2 3">
    <name type="scientific">Tripterygium wilfordii</name>
    <name type="common">Thunder God vine</name>
    <dbReference type="NCBI Taxonomy" id="458696"/>
    <lineage>
        <taxon>Eukaryota</taxon>
        <taxon>Viridiplantae</taxon>
        <taxon>Streptophyta</taxon>
        <taxon>Embryophyta</taxon>
        <taxon>Tracheophyta</taxon>
        <taxon>Spermatophyta</taxon>
        <taxon>Magnoliopsida</taxon>
        <taxon>eudicotyledons</taxon>
        <taxon>Gunneridae</taxon>
        <taxon>Pentapetalae</taxon>
        <taxon>rosids</taxon>
        <taxon>fabids</taxon>
        <taxon>Celastrales</taxon>
        <taxon>Celastraceae</taxon>
        <taxon>Tripterygium</taxon>
    </lineage>
</organism>
<dbReference type="AlphaFoldDB" id="A0A7J7D501"/>
<reference evidence="2 3" key="1">
    <citation type="journal article" date="2020" name="Nat. Commun.">
        <title>Genome of Tripterygium wilfordii and identification of cytochrome P450 involved in triptolide biosynthesis.</title>
        <authorList>
            <person name="Tu L."/>
            <person name="Su P."/>
            <person name="Zhang Z."/>
            <person name="Gao L."/>
            <person name="Wang J."/>
            <person name="Hu T."/>
            <person name="Zhou J."/>
            <person name="Zhang Y."/>
            <person name="Zhao Y."/>
            <person name="Liu Y."/>
            <person name="Song Y."/>
            <person name="Tong Y."/>
            <person name="Lu Y."/>
            <person name="Yang J."/>
            <person name="Xu C."/>
            <person name="Jia M."/>
            <person name="Peters R.J."/>
            <person name="Huang L."/>
            <person name="Gao W."/>
        </authorList>
    </citation>
    <scope>NUCLEOTIDE SEQUENCE [LARGE SCALE GENOMIC DNA]</scope>
    <source>
        <strain evidence="3">cv. XIE 37</strain>
        <tissue evidence="2">Leaf</tissue>
    </source>
</reference>
<sequence>MGSCFTSKKIIQEETFEPQMLAVSRSQDKKNVEAPKIKKKVVRFKLQEQQISTPVDEECHGESKDGAVRIRLVLTKEELKQILSCKKDFKHPSLEQIVNVMKLRRRINLLEARTSTDGGLNGNWRPSLESIPEDL</sequence>
<keyword evidence="3" id="KW-1185">Reference proteome</keyword>
<gene>
    <name evidence="2" type="ORF">HS088_TW10G00434</name>
</gene>
<accession>A0A7J7D501</accession>
<name>A0A7J7D501_TRIWF</name>
<feature type="region of interest" description="Disordered" evidence="1">
    <location>
        <begin position="115"/>
        <end position="135"/>
    </location>
</feature>
<evidence type="ECO:0000256" key="1">
    <source>
        <dbReference type="SAM" id="MobiDB-lite"/>
    </source>
</evidence>